<reference evidence="1" key="2">
    <citation type="submission" date="2020-06" db="EMBL/GenBank/DDBJ databases">
        <title>Helianthus annuus Genome sequencing and assembly Release 2.</title>
        <authorList>
            <person name="Gouzy J."/>
            <person name="Langlade N."/>
            <person name="Munos S."/>
        </authorList>
    </citation>
    <scope>NUCLEOTIDE SEQUENCE</scope>
    <source>
        <tissue evidence="1">Leaves</tissue>
    </source>
</reference>
<dbReference type="Gramene" id="mRNA:HanXRQr2_Chr07g0278891">
    <property type="protein sequence ID" value="mRNA:HanXRQr2_Chr07g0278891"/>
    <property type="gene ID" value="HanXRQr2_Chr07g0278891"/>
</dbReference>
<evidence type="ECO:0000313" key="2">
    <source>
        <dbReference type="Proteomes" id="UP000215914"/>
    </source>
</evidence>
<accession>A0A9K3IIS8</accession>
<proteinExistence type="predicted"/>
<reference evidence="1" key="1">
    <citation type="journal article" date="2017" name="Nature">
        <title>The sunflower genome provides insights into oil metabolism, flowering and Asterid evolution.</title>
        <authorList>
            <person name="Badouin H."/>
            <person name="Gouzy J."/>
            <person name="Grassa C.J."/>
            <person name="Murat F."/>
            <person name="Staton S.E."/>
            <person name="Cottret L."/>
            <person name="Lelandais-Briere C."/>
            <person name="Owens G.L."/>
            <person name="Carrere S."/>
            <person name="Mayjonade B."/>
            <person name="Legrand L."/>
            <person name="Gill N."/>
            <person name="Kane N.C."/>
            <person name="Bowers J.E."/>
            <person name="Hubner S."/>
            <person name="Bellec A."/>
            <person name="Berard A."/>
            <person name="Berges H."/>
            <person name="Blanchet N."/>
            <person name="Boniface M.C."/>
            <person name="Brunel D."/>
            <person name="Catrice O."/>
            <person name="Chaidir N."/>
            <person name="Claudel C."/>
            <person name="Donnadieu C."/>
            <person name="Faraut T."/>
            <person name="Fievet G."/>
            <person name="Helmstetter N."/>
            <person name="King M."/>
            <person name="Knapp S.J."/>
            <person name="Lai Z."/>
            <person name="Le Paslier M.C."/>
            <person name="Lippi Y."/>
            <person name="Lorenzon L."/>
            <person name="Mandel J.R."/>
            <person name="Marage G."/>
            <person name="Marchand G."/>
            <person name="Marquand E."/>
            <person name="Bret-Mestries E."/>
            <person name="Morien E."/>
            <person name="Nambeesan S."/>
            <person name="Nguyen T."/>
            <person name="Pegot-Espagnet P."/>
            <person name="Pouilly N."/>
            <person name="Raftis F."/>
            <person name="Sallet E."/>
            <person name="Schiex T."/>
            <person name="Thomas J."/>
            <person name="Vandecasteele C."/>
            <person name="Vares D."/>
            <person name="Vear F."/>
            <person name="Vautrin S."/>
            <person name="Crespi M."/>
            <person name="Mangin B."/>
            <person name="Burke J.M."/>
            <person name="Salse J."/>
            <person name="Munos S."/>
            <person name="Vincourt P."/>
            <person name="Rieseberg L.H."/>
            <person name="Langlade N.B."/>
        </authorList>
    </citation>
    <scope>NUCLEOTIDE SEQUENCE</scope>
    <source>
        <tissue evidence="1">Leaves</tissue>
    </source>
</reference>
<gene>
    <name evidence="1" type="ORF">HanXRQr2_Chr07g0278891</name>
</gene>
<keyword evidence="2" id="KW-1185">Reference proteome</keyword>
<comment type="caution">
    <text evidence="1">The sequence shown here is derived from an EMBL/GenBank/DDBJ whole genome shotgun (WGS) entry which is preliminary data.</text>
</comment>
<name>A0A9K3IIS8_HELAN</name>
<evidence type="ECO:0000313" key="1">
    <source>
        <dbReference type="EMBL" id="KAF5797292.1"/>
    </source>
</evidence>
<sequence>MSTFRRTKRRQTFKRVRFFGIGFVHSSLARGVKANIGTKTRFLANGPT</sequence>
<dbReference type="EMBL" id="MNCJ02000322">
    <property type="protein sequence ID" value="KAF5797292.1"/>
    <property type="molecule type" value="Genomic_DNA"/>
</dbReference>
<dbReference type="AlphaFoldDB" id="A0A9K3IIS8"/>
<protein>
    <submittedName>
        <fullName evidence="1">Uncharacterized protein</fullName>
    </submittedName>
</protein>
<organism evidence="1 2">
    <name type="scientific">Helianthus annuus</name>
    <name type="common">Common sunflower</name>
    <dbReference type="NCBI Taxonomy" id="4232"/>
    <lineage>
        <taxon>Eukaryota</taxon>
        <taxon>Viridiplantae</taxon>
        <taxon>Streptophyta</taxon>
        <taxon>Embryophyta</taxon>
        <taxon>Tracheophyta</taxon>
        <taxon>Spermatophyta</taxon>
        <taxon>Magnoliopsida</taxon>
        <taxon>eudicotyledons</taxon>
        <taxon>Gunneridae</taxon>
        <taxon>Pentapetalae</taxon>
        <taxon>asterids</taxon>
        <taxon>campanulids</taxon>
        <taxon>Asterales</taxon>
        <taxon>Asteraceae</taxon>
        <taxon>Asteroideae</taxon>
        <taxon>Heliantheae alliance</taxon>
        <taxon>Heliantheae</taxon>
        <taxon>Helianthus</taxon>
    </lineage>
</organism>
<dbReference type="Proteomes" id="UP000215914">
    <property type="component" value="Unassembled WGS sequence"/>
</dbReference>